<evidence type="ECO:0000256" key="4">
    <source>
        <dbReference type="PROSITE-ProRule" id="PRU00169"/>
    </source>
</evidence>
<evidence type="ECO:0000259" key="6">
    <source>
        <dbReference type="PROSITE" id="PS50109"/>
    </source>
</evidence>
<dbReference type="InterPro" id="IPR036890">
    <property type="entry name" value="HATPase_C_sf"/>
</dbReference>
<dbReference type="PANTHER" id="PTHR43547">
    <property type="entry name" value="TWO-COMPONENT HISTIDINE KINASE"/>
    <property type="match status" value="1"/>
</dbReference>
<evidence type="ECO:0000313" key="8">
    <source>
        <dbReference type="EMBL" id="MBK1616934.1"/>
    </source>
</evidence>
<dbReference type="CDD" id="cd00082">
    <property type="entry name" value="HisKA"/>
    <property type="match status" value="1"/>
</dbReference>
<dbReference type="InterPro" id="IPR003661">
    <property type="entry name" value="HisK_dim/P_dom"/>
</dbReference>
<proteinExistence type="predicted"/>
<sequence>MSDDIPMRLLIVDDIPTMLKTLSYALEDQGFEVAAAAADGQEALNLLKHERVRERVDMVLADWHMPKMNGLELLRQIRANPKTAKLPFLMVTGEISRTRVADAIKSGVTDFVAKPFTSESLAKRVRSAFKYGASAMHLPSGSDPANPLGGESETSSGPRQRIILTVDDEPDNIEIVAEALKPQYNVKAAINGRIALKVAAAQPPPDLILLDIMMPEMDGMEVLSKLKQNPRTASIPVIFVTAKWTNDEVAAGLTAGADDYIVKPIQPTILKARIETQLRLKDAADALREQLDLTVAHIRLQEDIDRMVRHDIRNPLTAIIGYADELGEQGYLTPVQNELREKIEQAAFTVSELVNFSVELLRIERGEYEPKLAPVNLVDLTQRVMRDLQPLARAGMVELLLQEHDQPEALVASGERLLIYTILANLMRNAIEATAARGSVRIRFEHGGGQVKVHVLNPALVPSAIRERLFEKGATFGKEDGSGLGTYSAKLMAEVLGGSISFISNEKERTCFSVTLPAHHGR</sequence>
<dbReference type="SMART" id="SM00448">
    <property type="entry name" value="REC"/>
    <property type="match status" value="2"/>
</dbReference>
<dbReference type="InterPro" id="IPR003594">
    <property type="entry name" value="HATPase_dom"/>
</dbReference>
<evidence type="ECO:0000259" key="7">
    <source>
        <dbReference type="PROSITE" id="PS50110"/>
    </source>
</evidence>
<feature type="modified residue" description="4-aspartylphosphate" evidence="4">
    <location>
        <position position="62"/>
    </location>
</feature>
<dbReference type="InterPro" id="IPR036097">
    <property type="entry name" value="HisK_dim/P_sf"/>
</dbReference>
<dbReference type="Pfam" id="PF02518">
    <property type="entry name" value="HATPase_c"/>
    <property type="match status" value="1"/>
</dbReference>
<dbReference type="GO" id="GO:0000155">
    <property type="term" value="F:phosphorelay sensor kinase activity"/>
    <property type="evidence" value="ECO:0007669"/>
    <property type="project" value="InterPro"/>
</dbReference>
<keyword evidence="3 4" id="KW-0597">Phosphoprotein</keyword>
<comment type="caution">
    <text evidence="8">The sequence shown here is derived from an EMBL/GenBank/DDBJ whole genome shotgun (WGS) entry which is preliminary data.</text>
</comment>
<name>A0A9X1B2H6_9GAMM</name>
<reference evidence="8 9" key="1">
    <citation type="journal article" date="2020" name="Microorganisms">
        <title>Osmotic Adaptation and Compatible Solute Biosynthesis of Phototrophic Bacteria as Revealed from Genome Analyses.</title>
        <authorList>
            <person name="Imhoff J.F."/>
            <person name="Rahn T."/>
            <person name="Kunzel S."/>
            <person name="Keller A."/>
            <person name="Neulinger S.C."/>
        </authorList>
    </citation>
    <scope>NUCLEOTIDE SEQUENCE [LARGE SCALE GENOMIC DNA]</scope>
    <source>
        <strain evidence="8 9">DSM 25653</strain>
    </source>
</reference>
<feature type="domain" description="Histidine kinase" evidence="6">
    <location>
        <begin position="307"/>
        <end position="520"/>
    </location>
</feature>
<comment type="catalytic activity">
    <reaction evidence="1">
        <text>ATP + protein L-histidine = ADP + protein N-phospho-L-histidine.</text>
        <dbReference type="EC" id="2.7.13.3"/>
    </reaction>
</comment>
<evidence type="ECO:0000313" key="9">
    <source>
        <dbReference type="Proteomes" id="UP001138768"/>
    </source>
</evidence>
<dbReference type="SUPFAM" id="SSF55874">
    <property type="entry name" value="ATPase domain of HSP90 chaperone/DNA topoisomerase II/histidine kinase"/>
    <property type="match status" value="1"/>
</dbReference>
<dbReference type="EMBL" id="NRRY01000001">
    <property type="protein sequence ID" value="MBK1616934.1"/>
    <property type="molecule type" value="Genomic_DNA"/>
</dbReference>
<keyword evidence="9" id="KW-1185">Reference proteome</keyword>
<gene>
    <name evidence="8" type="ORF">CKO42_00420</name>
</gene>
<feature type="domain" description="Response regulatory" evidence="7">
    <location>
        <begin position="162"/>
        <end position="278"/>
    </location>
</feature>
<dbReference type="Pfam" id="PF00072">
    <property type="entry name" value="Response_reg"/>
    <property type="match status" value="2"/>
</dbReference>
<accession>A0A9X1B2H6</accession>
<dbReference type="EC" id="2.7.13.3" evidence="2"/>
<dbReference type="SMART" id="SM00387">
    <property type="entry name" value="HATPase_c"/>
    <property type="match status" value="1"/>
</dbReference>
<dbReference type="InterPro" id="IPR005467">
    <property type="entry name" value="His_kinase_dom"/>
</dbReference>
<dbReference type="RefSeq" id="WP_200236448.1">
    <property type="nucleotide sequence ID" value="NZ_NRRY01000001.1"/>
</dbReference>
<dbReference type="InterPro" id="IPR011006">
    <property type="entry name" value="CheY-like_superfamily"/>
</dbReference>
<feature type="domain" description="Response regulatory" evidence="7">
    <location>
        <begin position="8"/>
        <end position="129"/>
    </location>
</feature>
<feature type="region of interest" description="Disordered" evidence="5">
    <location>
        <begin position="138"/>
        <end position="158"/>
    </location>
</feature>
<evidence type="ECO:0000256" key="1">
    <source>
        <dbReference type="ARBA" id="ARBA00000085"/>
    </source>
</evidence>
<dbReference type="Gene3D" id="3.30.565.10">
    <property type="entry name" value="Histidine kinase-like ATPase, C-terminal domain"/>
    <property type="match status" value="1"/>
</dbReference>
<dbReference type="AlphaFoldDB" id="A0A9X1B2H6"/>
<protein>
    <recommendedName>
        <fullName evidence="2">histidine kinase</fullName>
        <ecNumber evidence="2">2.7.13.3</ecNumber>
    </recommendedName>
</protein>
<dbReference type="Pfam" id="PF00512">
    <property type="entry name" value="HisKA"/>
    <property type="match status" value="1"/>
</dbReference>
<evidence type="ECO:0000256" key="3">
    <source>
        <dbReference type="ARBA" id="ARBA00022553"/>
    </source>
</evidence>
<feature type="modified residue" description="4-aspartylphosphate" evidence="4">
    <location>
        <position position="211"/>
    </location>
</feature>
<dbReference type="Gene3D" id="1.10.287.130">
    <property type="match status" value="1"/>
</dbReference>
<dbReference type="Gene3D" id="3.40.50.2300">
    <property type="match status" value="2"/>
</dbReference>
<dbReference type="SUPFAM" id="SSF47384">
    <property type="entry name" value="Homodimeric domain of signal transducing histidine kinase"/>
    <property type="match status" value="1"/>
</dbReference>
<organism evidence="8 9">
    <name type="scientific">Lamprobacter modestohalophilus</name>
    <dbReference type="NCBI Taxonomy" id="1064514"/>
    <lineage>
        <taxon>Bacteria</taxon>
        <taxon>Pseudomonadati</taxon>
        <taxon>Pseudomonadota</taxon>
        <taxon>Gammaproteobacteria</taxon>
        <taxon>Chromatiales</taxon>
        <taxon>Chromatiaceae</taxon>
        <taxon>Lamprobacter</taxon>
    </lineage>
</organism>
<dbReference type="PROSITE" id="PS50110">
    <property type="entry name" value="RESPONSE_REGULATORY"/>
    <property type="match status" value="2"/>
</dbReference>
<dbReference type="Proteomes" id="UP001138768">
    <property type="component" value="Unassembled WGS sequence"/>
</dbReference>
<dbReference type="InterPro" id="IPR001789">
    <property type="entry name" value="Sig_transdc_resp-reg_receiver"/>
</dbReference>
<evidence type="ECO:0000256" key="2">
    <source>
        <dbReference type="ARBA" id="ARBA00012438"/>
    </source>
</evidence>
<dbReference type="SMART" id="SM00388">
    <property type="entry name" value="HisKA"/>
    <property type="match status" value="1"/>
</dbReference>
<dbReference type="PANTHER" id="PTHR43547:SF2">
    <property type="entry name" value="HYBRID SIGNAL TRANSDUCTION HISTIDINE KINASE C"/>
    <property type="match status" value="1"/>
</dbReference>
<evidence type="ECO:0000256" key="5">
    <source>
        <dbReference type="SAM" id="MobiDB-lite"/>
    </source>
</evidence>
<dbReference type="PROSITE" id="PS50109">
    <property type="entry name" value="HIS_KIN"/>
    <property type="match status" value="1"/>
</dbReference>
<dbReference type="SUPFAM" id="SSF52172">
    <property type="entry name" value="CheY-like"/>
    <property type="match status" value="2"/>
</dbReference>